<dbReference type="SUPFAM" id="SSF54862">
    <property type="entry name" value="4Fe-4S ferredoxins"/>
    <property type="match status" value="1"/>
</dbReference>
<keyword evidence="7" id="KW-1185">Reference proteome</keyword>
<evidence type="ECO:0000313" key="6">
    <source>
        <dbReference type="EMBL" id="BDQ34303.1"/>
    </source>
</evidence>
<feature type="domain" description="4Fe-4S ferredoxin-type" evidence="5">
    <location>
        <begin position="186"/>
        <end position="215"/>
    </location>
</feature>
<dbReference type="PANTHER" id="PTHR24960">
    <property type="entry name" value="PHOTOSYSTEM I IRON-SULFUR CENTER-RELATED"/>
    <property type="match status" value="1"/>
</dbReference>
<dbReference type="InterPro" id="IPR050157">
    <property type="entry name" value="PSI_iron-sulfur_center"/>
</dbReference>
<keyword evidence="3" id="KW-0408">Iron</keyword>
<dbReference type="InterPro" id="IPR007160">
    <property type="entry name" value="DUF362"/>
</dbReference>
<dbReference type="InterPro" id="IPR017896">
    <property type="entry name" value="4Fe4S_Fe-S-bd"/>
</dbReference>
<dbReference type="RefSeq" id="WP_264981208.1">
    <property type="nucleotide sequence ID" value="NZ_AP026708.1"/>
</dbReference>
<dbReference type="PANTHER" id="PTHR24960:SF79">
    <property type="entry name" value="PHOTOSYSTEM I IRON-SULFUR CENTER"/>
    <property type="match status" value="1"/>
</dbReference>
<dbReference type="PROSITE" id="PS51379">
    <property type="entry name" value="4FE4S_FER_2"/>
    <property type="match status" value="2"/>
</dbReference>
<evidence type="ECO:0000256" key="3">
    <source>
        <dbReference type="ARBA" id="ARBA00023004"/>
    </source>
</evidence>
<evidence type="ECO:0000313" key="7">
    <source>
        <dbReference type="Proteomes" id="UP001061361"/>
    </source>
</evidence>
<keyword evidence="1" id="KW-0004">4Fe-4S</keyword>
<dbReference type="Pfam" id="PF12838">
    <property type="entry name" value="Fer4_7"/>
    <property type="match status" value="1"/>
</dbReference>
<dbReference type="Proteomes" id="UP001061361">
    <property type="component" value="Chromosome"/>
</dbReference>
<dbReference type="EMBL" id="AP026708">
    <property type="protein sequence ID" value="BDQ34303.1"/>
    <property type="molecule type" value="Genomic_DNA"/>
</dbReference>
<evidence type="ECO:0000256" key="2">
    <source>
        <dbReference type="ARBA" id="ARBA00022723"/>
    </source>
</evidence>
<organism evidence="6 7">
    <name type="scientific">Pseudodesulfovibrio portus</name>
    <dbReference type="NCBI Taxonomy" id="231439"/>
    <lineage>
        <taxon>Bacteria</taxon>
        <taxon>Pseudomonadati</taxon>
        <taxon>Thermodesulfobacteriota</taxon>
        <taxon>Desulfovibrionia</taxon>
        <taxon>Desulfovibrionales</taxon>
        <taxon>Desulfovibrionaceae</taxon>
    </lineage>
</organism>
<dbReference type="Pfam" id="PF04015">
    <property type="entry name" value="DUF362"/>
    <property type="match status" value="1"/>
</dbReference>
<keyword evidence="2" id="KW-0479">Metal-binding</keyword>
<keyword evidence="4" id="KW-0411">Iron-sulfur</keyword>
<sequence>MASRVFFWNLRASSKAPFDKRMRSLLKACKADQQITEGDLAAVKLHFGEQGTTGFLRPLWVKPVIDFILEAGGKPFLTDASTLYVGQRGEAVSHALCAARHGWDPLILNAPTVIADGLRGEFETAVHVGCKHLDEVYIAGAIAEADFFVSLNHFKGHELAGYGGALKNIGMGSASKKGKMQQHFSTGPIIREDMCEGCEACVRACKVGALSINEDTGKIALNAERCVGCGGCFVACRHGGLEVDWKVGVQDFLERMMEYAKGVLDTKRTPGLHVNFVMDVVPDCDCVGFTDAPICPDIGVLASFDPVAVDQASMDLVSNAPALYPSQLPFGITPGQNKFSAIHQHVSVDFGLGYAEQIGLGTREYELIKM</sequence>
<feature type="domain" description="4Fe-4S ferredoxin-type" evidence="5">
    <location>
        <begin position="217"/>
        <end position="246"/>
    </location>
</feature>
<evidence type="ECO:0000256" key="1">
    <source>
        <dbReference type="ARBA" id="ARBA00022485"/>
    </source>
</evidence>
<evidence type="ECO:0000256" key="4">
    <source>
        <dbReference type="ARBA" id="ARBA00023014"/>
    </source>
</evidence>
<proteinExistence type="predicted"/>
<name>A0ABM8AS91_9BACT</name>
<gene>
    <name evidence="6" type="ORF">JCM14722_18450</name>
</gene>
<evidence type="ECO:0000259" key="5">
    <source>
        <dbReference type="PROSITE" id="PS51379"/>
    </source>
</evidence>
<reference evidence="6" key="1">
    <citation type="submission" date="2022-08" db="EMBL/GenBank/DDBJ databases">
        <title>Genome Sequence of the sulphate-reducing bacterium, Pseudodesulfovibrio portus JCM14722.</title>
        <authorList>
            <person name="Kondo R."/>
            <person name="Kataoka T."/>
        </authorList>
    </citation>
    <scope>NUCLEOTIDE SEQUENCE</scope>
    <source>
        <strain evidence="6">JCM 14722</strain>
    </source>
</reference>
<protein>
    <submittedName>
        <fullName evidence="6">4Fe-4S ferredoxin</fullName>
    </submittedName>
</protein>
<accession>A0ABM8AS91</accession>
<dbReference type="Gene3D" id="3.30.70.20">
    <property type="match status" value="1"/>
</dbReference>